<evidence type="ECO:0000259" key="16">
    <source>
        <dbReference type="PROSITE" id="PS50109"/>
    </source>
</evidence>
<dbReference type="Pfam" id="PF02518">
    <property type="entry name" value="HATPase_c"/>
    <property type="match status" value="1"/>
</dbReference>
<name>A0A1H1Z9C4_9ACTN</name>
<dbReference type="InterPro" id="IPR005467">
    <property type="entry name" value="His_kinase_dom"/>
</dbReference>
<dbReference type="SUPFAM" id="SSF52402">
    <property type="entry name" value="Adenine nucleotide alpha hydrolases-like"/>
    <property type="match status" value="1"/>
</dbReference>
<evidence type="ECO:0000256" key="7">
    <source>
        <dbReference type="ARBA" id="ARBA00022692"/>
    </source>
</evidence>
<evidence type="ECO:0000313" key="18">
    <source>
        <dbReference type="Proteomes" id="UP000199103"/>
    </source>
</evidence>
<evidence type="ECO:0000256" key="5">
    <source>
        <dbReference type="ARBA" id="ARBA00022553"/>
    </source>
</evidence>
<dbReference type="SUPFAM" id="SSF47384">
    <property type="entry name" value="Homodimeric domain of signal transducing histidine kinase"/>
    <property type="match status" value="1"/>
</dbReference>
<evidence type="ECO:0000256" key="11">
    <source>
        <dbReference type="ARBA" id="ARBA00022989"/>
    </source>
</evidence>
<feature type="transmembrane region" description="Helical" evidence="15">
    <location>
        <begin position="379"/>
        <end position="399"/>
    </location>
</feature>
<dbReference type="PRINTS" id="PR00344">
    <property type="entry name" value="BCTRLSENSOR"/>
</dbReference>
<dbReference type="PROSITE" id="PS50109">
    <property type="entry name" value="HIS_KIN"/>
    <property type="match status" value="1"/>
</dbReference>
<evidence type="ECO:0000256" key="9">
    <source>
        <dbReference type="ARBA" id="ARBA00022777"/>
    </source>
</evidence>
<feature type="region of interest" description="Disordered" evidence="14">
    <location>
        <begin position="533"/>
        <end position="562"/>
    </location>
</feature>
<evidence type="ECO:0000313" key="17">
    <source>
        <dbReference type="EMBL" id="SDT30288.1"/>
    </source>
</evidence>
<dbReference type="InterPro" id="IPR027417">
    <property type="entry name" value="P-loop_NTPase"/>
</dbReference>
<evidence type="ECO:0000256" key="4">
    <source>
        <dbReference type="ARBA" id="ARBA00012438"/>
    </source>
</evidence>
<dbReference type="Pfam" id="PF13493">
    <property type="entry name" value="DUF4118"/>
    <property type="match status" value="1"/>
</dbReference>
<feature type="domain" description="Histidine kinase" evidence="16">
    <location>
        <begin position="629"/>
        <end position="845"/>
    </location>
</feature>
<dbReference type="Gene3D" id="1.10.287.130">
    <property type="match status" value="1"/>
</dbReference>
<dbReference type="InterPro" id="IPR025201">
    <property type="entry name" value="KdpD_TM"/>
</dbReference>
<sequence length="861" mass="92064">MSRGVLRVYLGAAPGVGKTFAMLSEGRRRRDRGSDVVVALVETHGRPHTAELLDGLEVTDRCRVEHRGTTHFELDVEAVLRRRPEVVLVDELAHTVIGDPAGPTKRWQQVDRLLAAGIDVISTVNVQHLESLNDVVAEITGIRQQETIPDEVVRAADQIELVDMSPEALRRRLAHGNVYHADKVDAALSHFFRVGNLGALRELALLWVADRVDAGLAQYRAQHGIDQPWPARERVIVALAGGPEGETLLRRGARIAQRGVGGELIAVHVGRSDGLLPGQAGNLEAQRALTERLGGSFHRIVGDNIAEAITDFARGANATLIVIGASSKRPWQSLFVGSVSNAVVTGAGEAIDVHVVTHDRARRGSLPRRKDLLGLRRRVAGWIAAIIVPAALVAAESLAITSIGLTTEAVLTIAVTVGVALLGGLWPAIVAAVWGSLLLNWFRTPPLHTITIASPGNALALLITVVVGAAVASVVDIAARRSNQARRAGRDAEILSILAGSVVRGEDTVAAILEQLRTTFKMTSVSLVERDDPRSAWRSVQQTASPAADPTGSPAGVDRPAQDDIEIRVTPTLGLVLRGPDLDGGSRRVLEAFAAQATVVLERERLRQRAEEAGRLEAGDAMRRTLLAAVSHDLRTPLASIKASVTSLQQRDVDFSPEDHDQLLQMVQQSTVQLERLVDNLLDMSRLQSGTARPRSQQISVDEVVWPALASVPATRVRVEVDETLPLIITDPGLLERALGNIVENAVRHTPDDTVITITARLDPTTGDRPMIEIRVVDHGPGVSDDAKERMFDSFQQVGDRRRAGGLGLGLAVARGFSEAVGGRLTAEDTPGGGLTMVISVPTATGAAASPAPSETLEGLR</sequence>
<reference evidence="17 18" key="1">
    <citation type="submission" date="2016-10" db="EMBL/GenBank/DDBJ databases">
        <authorList>
            <person name="de Groot N.N."/>
        </authorList>
    </citation>
    <scope>NUCLEOTIDE SEQUENCE [LARGE SCALE GENOMIC DNA]</scope>
    <source>
        <strain evidence="17 18">DSM 21800</strain>
    </source>
</reference>
<dbReference type="CDD" id="cd00075">
    <property type="entry name" value="HATPase"/>
    <property type="match status" value="1"/>
</dbReference>
<gene>
    <name evidence="17" type="ORF">SAMN04489812_5073</name>
</gene>
<evidence type="ECO:0000256" key="2">
    <source>
        <dbReference type="ARBA" id="ARBA00004141"/>
    </source>
</evidence>
<dbReference type="GO" id="GO:0005737">
    <property type="term" value="C:cytoplasm"/>
    <property type="evidence" value="ECO:0007669"/>
    <property type="project" value="UniProtKB-ARBA"/>
</dbReference>
<dbReference type="Gene3D" id="3.40.50.12370">
    <property type="match status" value="1"/>
</dbReference>
<dbReference type="CDD" id="cd00082">
    <property type="entry name" value="HisKA"/>
    <property type="match status" value="1"/>
</dbReference>
<evidence type="ECO:0000256" key="3">
    <source>
        <dbReference type="ARBA" id="ARBA00004236"/>
    </source>
</evidence>
<dbReference type="InterPro" id="IPR038318">
    <property type="entry name" value="KdpD_sf"/>
</dbReference>
<keyword evidence="6" id="KW-0808">Transferase</keyword>
<protein>
    <recommendedName>
        <fullName evidence="4">histidine kinase</fullName>
        <ecNumber evidence="4">2.7.13.3</ecNumber>
    </recommendedName>
</protein>
<evidence type="ECO:0000256" key="15">
    <source>
        <dbReference type="SAM" id="Phobius"/>
    </source>
</evidence>
<dbReference type="GO" id="GO:0005886">
    <property type="term" value="C:plasma membrane"/>
    <property type="evidence" value="ECO:0007669"/>
    <property type="project" value="UniProtKB-SubCell"/>
</dbReference>
<evidence type="ECO:0000256" key="10">
    <source>
        <dbReference type="ARBA" id="ARBA00022840"/>
    </source>
</evidence>
<dbReference type="SUPFAM" id="SSF55874">
    <property type="entry name" value="ATPase domain of HSP90 chaperone/DNA topoisomerase II/histidine kinase"/>
    <property type="match status" value="1"/>
</dbReference>
<keyword evidence="13 15" id="KW-0472">Membrane</keyword>
<dbReference type="GO" id="GO:0005524">
    <property type="term" value="F:ATP binding"/>
    <property type="evidence" value="ECO:0007669"/>
    <property type="project" value="UniProtKB-KW"/>
</dbReference>
<evidence type="ECO:0000256" key="14">
    <source>
        <dbReference type="SAM" id="MobiDB-lite"/>
    </source>
</evidence>
<dbReference type="SMART" id="SM00387">
    <property type="entry name" value="HATPase_c"/>
    <property type="match status" value="1"/>
</dbReference>
<dbReference type="Gene3D" id="3.30.565.10">
    <property type="entry name" value="Histidine kinase-like ATPase, C-terminal domain"/>
    <property type="match status" value="1"/>
</dbReference>
<dbReference type="RefSeq" id="WP_091528755.1">
    <property type="nucleotide sequence ID" value="NZ_LT629772.1"/>
</dbReference>
<dbReference type="STRING" id="630515.SAMN04489812_5073"/>
<dbReference type="InterPro" id="IPR006016">
    <property type="entry name" value="UspA"/>
</dbReference>
<keyword evidence="5" id="KW-0597">Phosphoprotein</keyword>
<dbReference type="InterPro" id="IPR003661">
    <property type="entry name" value="HisK_dim/P_dom"/>
</dbReference>
<proteinExistence type="predicted"/>
<comment type="catalytic activity">
    <reaction evidence="1">
        <text>ATP + protein L-histidine = ADP + protein N-phospho-L-histidine.</text>
        <dbReference type="EC" id="2.7.13.3"/>
    </reaction>
</comment>
<dbReference type="Pfam" id="PF00582">
    <property type="entry name" value="Usp"/>
    <property type="match status" value="1"/>
</dbReference>
<organism evidence="17 18">
    <name type="scientific">Microlunatus soli</name>
    <dbReference type="NCBI Taxonomy" id="630515"/>
    <lineage>
        <taxon>Bacteria</taxon>
        <taxon>Bacillati</taxon>
        <taxon>Actinomycetota</taxon>
        <taxon>Actinomycetes</taxon>
        <taxon>Propionibacteriales</taxon>
        <taxon>Propionibacteriaceae</taxon>
        <taxon>Microlunatus</taxon>
    </lineage>
</organism>
<feature type="transmembrane region" description="Helical" evidence="15">
    <location>
        <begin position="411"/>
        <end position="438"/>
    </location>
</feature>
<dbReference type="EMBL" id="LT629772">
    <property type="protein sequence ID" value="SDT30288.1"/>
    <property type="molecule type" value="Genomic_DNA"/>
</dbReference>
<dbReference type="InterPro" id="IPR052023">
    <property type="entry name" value="Histidine_kinase_KdpD"/>
</dbReference>
<dbReference type="Pfam" id="PF02702">
    <property type="entry name" value="KdpD"/>
    <property type="match status" value="1"/>
</dbReference>
<dbReference type="Proteomes" id="UP000199103">
    <property type="component" value="Chromosome I"/>
</dbReference>
<evidence type="ECO:0000256" key="6">
    <source>
        <dbReference type="ARBA" id="ARBA00022679"/>
    </source>
</evidence>
<keyword evidence="10" id="KW-0067">ATP-binding</keyword>
<dbReference type="InterPro" id="IPR003852">
    <property type="entry name" value="Sig_transdc_His_kinase_KdpD_N"/>
</dbReference>
<dbReference type="PANTHER" id="PTHR45569:SF1">
    <property type="entry name" value="SENSOR PROTEIN KDPD"/>
    <property type="match status" value="1"/>
</dbReference>
<dbReference type="InterPro" id="IPR036890">
    <property type="entry name" value="HATPase_C_sf"/>
</dbReference>
<dbReference type="InterPro" id="IPR003594">
    <property type="entry name" value="HATPase_dom"/>
</dbReference>
<dbReference type="EC" id="2.7.13.3" evidence="4"/>
<dbReference type="Gene3D" id="1.20.120.620">
    <property type="entry name" value="Backbone structure of the membrane domain of e. Coli histidine kinase receptor kdpd"/>
    <property type="match status" value="1"/>
</dbReference>
<keyword evidence="9 17" id="KW-0418">Kinase</keyword>
<dbReference type="PANTHER" id="PTHR45569">
    <property type="entry name" value="SENSOR PROTEIN KDPD"/>
    <property type="match status" value="1"/>
</dbReference>
<dbReference type="SMART" id="SM00388">
    <property type="entry name" value="HisKA"/>
    <property type="match status" value="1"/>
</dbReference>
<dbReference type="Gene3D" id="3.40.50.300">
    <property type="entry name" value="P-loop containing nucleotide triphosphate hydrolases"/>
    <property type="match status" value="1"/>
</dbReference>
<dbReference type="Pfam" id="PF00512">
    <property type="entry name" value="HisKA"/>
    <property type="match status" value="1"/>
</dbReference>
<comment type="subcellular location">
    <subcellularLocation>
        <location evidence="3">Cell membrane</location>
    </subcellularLocation>
    <subcellularLocation>
        <location evidence="2">Membrane</location>
        <topology evidence="2">Multi-pass membrane protein</topology>
    </subcellularLocation>
</comment>
<keyword evidence="11 15" id="KW-1133">Transmembrane helix</keyword>
<accession>A0A1H1Z9C4</accession>
<evidence type="ECO:0000256" key="1">
    <source>
        <dbReference type="ARBA" id="ARBA00000085"/>
    </source>
</evidence>
<feature type="transmembrane region" description="Helical" evidence="15">
    <location>
        <begin position="458"/>
        <end position="479"/>
    </location>
</feature>
<dbReference type="OrthoDB" id="9806130at2"/>
<dbReference type="InterPro" id="IPR036097">
    <property type="entry name" value="HisK_dim/P_sf"/>
</dbReference>
<keyword evidence="7 15" id="KW-0812">Transmembrane</keyword>
<dbReference type="FunFam" id="3.40.50.300:FF:000483">
    <property type="entry name" value="Sensor histidine kinase KdpD"/>
    <property type="match status" value="1"/>
</dbReference>
<dbReference type="InterPro" id="IPR004358">
    <property type="entry name" value="Sig_transdc_His_kin-like_C"/>
</dbReference>
<dbReference type="GO" id="GO:0000155">
    <property type="term" value="F:phosphorelay sensor kinase activity"/>
    <property type="evidence" value="ECO:0007669"/>
    <property type="project" value="InterPro"/>
</dbReference>
<keyword evidence="12" id="KW-0902">Two-component regulatory system</keyword>
<keyword evidence="18" id="KW-1185">Reference proteome</keyword>
<dbReference type="AlphaFoldDB" id="A0A1H1Z9C4"/>
<keyword evidence="8" id="KW-0547">Nucleotide-binding</keyword>
<evidence type="ECO:0000256" key="12">
    <source>
        <dbReference type="ARBA" id="ARBA00023012"/>
    </source>
</evidence>
<evidence type="ECO:0000256" key="8">
    <source>
        <dbReference type="ARBA" id="ARBA00022741"/>
    </source>
</evidence>
<evidence type="ECO:0000256" key="13">
    <source>
        <dbReference type="ARBA" id="ARBA00023136"/>
    </source>
</evidence>